<dbReference type="InterPro" id="IPR032805">
    <property type="entry name" value="Wax_synthase_dom"/>
</dbReference>
<dbReference type="PANTHER" id="PTHR31595">
    <property type="entry name" value="LONG-CHAIN-ALCOHOL O-FATTY-ACYLTRANSFERASE 3-RELATED"/>
    <property type="match status" value="1"/>
</dbReference>
<feature type="transmembrane region" description="Helical" evidence="8">
    <location>
        <begin position="57"/>
        <end position="78"/>
    </location>
</feature>
<protein>
    <recommendedName>
        <fullName evidence="9">Wax synthase domain-containing protein</fullName>
    </recommendedName>
</protein>
<feature type="transmembrane region" description="Helical" evidence="8">
    <location>
        <begin position="271"/>
        <end position="291"/>
    </location>
</feature>
<feature type="transmembrane region" description="Helical" evidence="8">
    <location>
        <begin position="245"/>
        <end position="264"/>
    </location>
</feature>
<gene>
    <name evidence="10" type="ORF">XAT740_LOCUS40719</name>
</gene>
<reference evidence="10" key="1">
    <citation type="submission" date="2021-02" db="EMBL/GenBank/DDBJ databases">
        <authorList>
            <person name="Nowell W R."/>
        </authorList>
    </citation>
    <scope>NUCLEOTIDE SEQUENCE</scope>
</reference>
<dbReference type="Pfam" id="PF13813">
    <property type="entry name" value="MBOAT_2"/>
    <property type="match status" value="1"/>
</dbReference>
<keyword evidence="7 8" id="KW-0472">Membrane</keyword>
<keyword evidence="4" id="KW-0808">Transferase</keyword>
<dbReference type="GO" id="GO:0008374">
    <property type="term" value="F:O-acyltransferase activity"/>
    <property type="evidence" value="ECO:0007669"/>
    <property type="project" value="InterPro"/>
</dbReference>
<organism evidence="10 11">
    <name type="scientific">Adineta ricciae</name>
    <name type="common">Rotifer</name>
    <dbReference type="NCBI Taxonomy" id="249248"/>
    <lineage>
        <taxon>Eukaryota</taxon>
        <taxon>Metazoa</taxon>
        <taxon>Spiralia</taxon>
        <taxon>Gnathifera</taxon>
        <taxon>Rotifera</taxon>
        <taxon>Eurotatoria</taxon>
        <taxon>Bdelloidea</taxon>
        <taxon>Adinetida</taxon>
        <taxon>Adinetidae</taxon>
        <taxon>Adineta</taxon>
    </lineage>
</organism>
<evidence type="ECO:0000256" key="7">
    <source>
        <dbReference type="ARBA" id="ARBA00023136"/>
    </source>
</evidence>
<dbReference type="InterPro" id="IPR044851">
    <property type="entry name" value="Wax_synthase"/>
</dbReference>
<evidence type="ECO:0000313" key="11">
    <source>
        <dbReference type="Proteomes" id="UP000663828"/>
    </source>
</evidence>
<evidence type="ECO:0000256" key="2">
    <source>
        <dbReference type="ARBA" id="ARBA00005179"/>
    </source>
</evidence>
<keyword evidence="11" id="KW-1185">Reference proteome</keyword>
<feature type="transmembrane region" description="Helical" evidence="8">
    <location>
        <begin position="218"/>
        <end position="239"/>
    </location>
</feature>
<accession>A0A815UWT0</accession>
<feature type="transmembrane region" description="Helical" evidence="8">
    <location>
        <begin position="137"/>
        <end position="156"/>
    </location>
</feature>
<evidence type="ECO:0000256" key="5">
    <source>
        <dbReference type="ARBA" id="ARBA00022692"/>
    </source>
</evidence>
<proteinExistence type="inferred from homology"/>
<evidence type="ECO:0000313" key="10">
    <source>
        <dbReference type="EMBL" id="CAF1519734.1"/>
    </source>
</evidence>
<evidence type="ECO:0000256" key="4">
    <source>
        <dbReference type="ARBA" id="ARBA00022679"/>
    </source>
</evidence>
<dbReference type="AlphaFoldDB" id="A0A815UWT0"/>
<feature type="domain" description="Wax synthase" evidence="9">
    <location>
        <begin position="177"/>
        <end position="253"/>
    </location>
</feature>
<dbReference type="GO" id="GO:0016020">
    <property type="term" value="C:membrane"/>
    <property type="evidence" value="ECO:0007669"/>
    <property type="project" value="UniProtKB-SubCell"/>
</dbReference>
<dbReference type="Proteomes" id="UP000663828">
    <property type="component" value="Unassembled WGS sequence"/>
</dbReference>
<comment type="subcellular location">
    <subcellularLocation>
        <location evidence="1">Membrane</location>
        <topology evidence="1">Multi-pass membrane protein</topology>
    </subcellularLocation>
</comment>
<evidence type="ECO:0000259" key="9">
    <source>
        <dbReference type="Pfam" id="PF13813"/>
    </source>
</evidence>
<name>A0A815UWT0_ADIRI</name>
<dbReference type="GO" id="GO:0006629">
    <property type="term" value="P:lipid metabolic process"/>
    <property type="evidence" value="ECO:0007669"/>
    <property type="project" value="InterPro"/>
</dbReference>
<evidence type="ECO:0000256" key="3">
    <source>
        <dbReference type="ARBA" id="ARBA00007282"/>
    </source>
</evidence>
<feature type="transmembrane region" description="Helical" evidence="8">
    <location>
        <begin position="5"/>
        <end position="21"/>
    </location>
</feature>
<evidence type="ECO:0000256" key="8">
    <source>
        <dbReference type="SAM" id="Phobius"/>
    </source>
</evidence>
<comment type="pathway">
    <text evidence="2">Secondary metabolite biosynthesis.</text>
</comment>
<comment type="caution">
    <text evidence="10">The sequence shown here is derived from an EMBL/GenBank/DDBJ whole genome shotgun (WGS) entry which is preliminary data.</text>
</comment>
<evidence type="ECO:0000256" key="1">
    <source>
        <dbReference type="ARBA" id="ARBA00004141"/>
    </source>
</evidence>
<sequence>MDPMLIRFGWAVHLILCYYFIRPLRYGSHRALFTMIPCSILLFAGCQNLPRVQMSSVMTVSLYWMITIRLFHLIVLSSNEPCSFPAYICKFLWFLLPVTPCQSKTPLSFYLGSASIKLLINHWIFQWLRVCPPNDSYGRLAMFYISICSGTFIYDLQAVVVRLVTRHQYTVLDFNDYPFLSKSIREFWGRRYNRLVGTLLKESLFDPIRRLFKTSATLAALTCFVVSGFLHAHVATAAFGASSPLPAFTFFVLQGIACCIVAQCPFTVPKIFGIALTHTFLLLTAPLYIGLFTRADPLFYEANKPPLLDATWLPKLPVPNICPQ</sequence>
<dbReference type="EMBL" id="CAJNOR010004666">
    <property type="protein sequence ID" value="CAF1519734.1"/>
    <property type="molecule type" value="Genomic_DNA"/>
</dbReference>
<keyword evidence="5 8" id="KW-0812">Transmembrane</keyword>
<keyword evidence="6 8" id="KW-1133">Transmembrane helix</keyword>
<comment type="similarity">
    <text evidence="3">Belongs to the wax synthase family.</text>
</comment>
<evidence type="ECO:0000256" key="6">
    <source>
        <dbReference type="ARBA" id="ARBA00022989"/>
    </source>
</evidence>
<dbReference type="PANTHER" id="PTHR31595:SF57">
    <property type="entry name" value="OS04G0481900 PROTEIN"/>
    <property type="match status" value="1"/>
</dbReference>